<organism evidence="9 11">
    <name type="scientific">Algoriphagus ratkowskyi</name>
    <dbReference type="NCBI Taxonomy" id="57028"/>
    <lineage>
        <taxon>Bacteria</taxon>
        <taxon>Pseudomonadati</taxon>
        <taxon>Bacteroidota</taxon>
        <taxon>Cytophagia</taxon>
        <taxon>Cytophagales</taxon>
        <taxon>Cyclobacteriaceae</taxon>
        <taxon>Algoriphagus</taxon>
    </lineage>
</organism>
<dbReference type="Pfam" id="PF00394">
    <property type="entry name" value="Cu-oxidase"/>
    <property type="match status" value="1"/>
</dbReference>
<dbReference type="Proteomes" id="UP000321927">
    <property type="component" value="Unassembled WGS sequence"/>
</dbReference>
<dbReference type="InterPro" id="IPR045087">
    <property type="entry name" value="Cu-oxidase_fam"/>
</dbReference>
<keyword evidence="5" id="KW-0732">Signal</keyword>
<reference evidence="10 12" key="2">
    <citation type="submission" date="2019-08" db="EMBL/GenBank/DDBJ databases">
        <title>Genome of Algoriphagus ratkowskyi IC026.</title>
        <authorList>
            <person name="Bowman J.P."/>
        </authorList>
    </citation>
    <scope>NUCLEOTIDE SEQUENCE [LARGE SCALE GENOMIC DNA]</scope>
    <source>
        <strain evidence="10 12">IC026</strain>
    </source>
</reference>
<dbReference type="InterPro" id="IPR002355">
    <property type="entry name" value="Cu_oxidase_Cu_BS"/>
</dbReference>
<accession>A0A2W7QW27</accession>
<dbReference type="Pfam" id="PF07732">
    <property type="entry name" value="Cu-oxidase_3"/>
    <property type="match status" value="1"/>
</dbReference>
<keyword evidence="3" id="KW-0186">Copper</keyword>
<evidence type="ECO:0000313" key="10">
    <source>
        <dbReference type="EMBL" id="TXD76173.1"/>
    </source>
</evidence>
<dbReference type="GO" id="GO:0016491">
    <property type="term" value="F:oxidoreductase activity"/>
    <property type="evidence" value="ECO:0007669"/>
    <property type="project" value="UniProtKB-KW"/>
</dbReference>
<dbReference type="InterPro" id="IPR034279">
    <property type="entry name" value="CuRO_3_CopA"/>
</dbReference>
<feature type="domain" description="Plastocyanin-like" evidence="6">
    <location>
        <begin position="161"/>
        <end position="315"/>
    </location>
</feature>
<dbReference type="InterPro" id="IPR001117">
    <property type="entry name" value="Cu-oxidase_2nd"/>
</dbReference>
<keyword evidence="1" id="KW-0479">Metal-binding</keyword>
<evidence type="ECO:0000259" key="8">
    <source>
        <dbReference type="Pfam" id="PF07732"/>
    </source>
</evidence>
<dbReference type="InterPro" id="IPR033138">
    <property type="entry name" value="Cu_oxidase_CS"/>
</dbReference>
<evidence type="ECO:0000313" key="11">
    <source>
        <dbReference type="Proteomes" id="UP000249115"/>
    </source>
</evidence>
<evidence type="ECO:0000259" key="7">
    <source>
        <dbReference type="Pfam" id="PF07731"/>
    </source>
</evidence>
<dbReference type="SUPFAM" id="SSF49503">
    <property type="entry name" value="Cupredoxins"/>
    <property type="match status" value="3"/>
</dbReference>
<evidence type="ECO:0000256" key="4">
    <source>
        <dbReference type="SAM" id="MobiDB-lite"/>
    </source>
</evidence>
<evidence type="ECO:0000256" key="3">
    <source>
        <dbReference type="ARBA" id="ARBA00023008"/>
    </source>
</evidence>
<evidence type="ECO:0000256" key="2">
    <source>
        <dbReference type="ARBA" id="ARBA00023002"/>
    </source>
</evidence>
<dbReference type="PROSITE" id="PS00079">
    <property type="entry name" value="MULTICOPPER_OXIDASE1"/>
    <property type="match status" value="1"/>
</dbReference>
<feature type="chain" id="PRO_5016040947" evidence="5">
    <location>
        <begin position="28"/>
        <end position="807"/>
    </location>
</feature>
<dbReference type="AlphaFoldDB" id="A0A2W7QW27"/>
<gene>
    <name evidence="10" type="ORF">ESW18_17225</name>
    <name evidence="9" type="ORF">LV84_03491</name>
</gene>
<comment type="caution">
    <text evidence="9">The sequence shown here is derived from an EMBL/GenBank/DDBJ whole genome shotgun (WGS) entry which is preliminary data.</text>
</comment>
<evidence type="ECO:0000313" key="12">
    <source>
        <dbReference type="Proteomes" id="UP000321927"/>
    </source>
</evidence>
<dbReference type="InterPro" id="IPR008972">
    <property type="entry name" value="Cupredoxin"/>
</dbReference>
<sequence>MRFKLYLLFIPVAFLAFMVLGFATSYAQEAPTDTSTYTLILKQEMVSKAGKPVPAMTVNDGIPGPTLTFKEGDYAVIYVKNEMDVETSVHWHGILLPNFFDGVPYLTTPPIHPGETQKYEFPLIQSGTYWYHSHTMLQEQSGVYGSIVIEPKEKTLEYDSDLVILLSDWTNQKAMNVLRNLKRGNEWYNIKKGTATPLNQVIGRGGFGAQINFWKQRMEGADIADIYYNAFLNNGQETTQYPDYKPGDKVRVRMINGAASSQFWLTFGGEEPLLVSADGLDVVPVAHNKTFIAIAETYDFIVTIPDSGKIEIRATVQDGSGQTSAFLGKGDVLAAADVPRPDKIGMMMKMAKMDMKMGAPAMKFKPSEEEPKEMMNKWGMQMDDSMNMDNMDHKDMKMDHSKMEKSDMKMDHSKMNMEEKSTSDSSKKAAMQGMDHSKMNHNDPMNKPMEMDHKMDMEKSTDKMPGMDMFAEYNYDYLKSPEKTNFPADEPVNEVLLNLTGNMWRYIWSMNGVPLAEADKIKIEGGKVTRITLNNLTMMHHPMHLHGHFFRVINDKGEYSPLKHTVNVPPMQKITIEFEGTEEGDWFFHCHVLYHMMGGMARVFSYDTPRDPRMKEFPLKKLIKESDEYFNWGSAEIASHMTEVNLMSSNIRNQFNLNAEYGYNRNFEAEVSYERYLYDYFRVFAGVNMENEIEKSLDEISTTAVVGIRFLTPYLFNLDVRLDSKLRPEFRINREIMIFPRTSIFGSYEYQMDFGLTNTLPESGENSNYKGETTWSAGASYIFSRNFSVMGSYDNRFGAGGGLTVRF</sequence>
<dbReference type="CDD" id="cd13896">
    <property type="entry name" value="CuRO_3_CopA"/>
    <property type="match status" value="1"/>
</dbReference>
<keyword evidence="2" id="KW-0560">Oxidoreductase</keyword>
<feature type="domain" description="Plastocyanin-like" evidence="7">
    <location>
        <begin position="493"/>
        <end position="607"/>
    </location>
</feature>
<reference evidence="9 11" key="1">
    <citation type="submission" date="2018-06" db="EMBL/GenBank/DDBJ databases">
        <title>Genomic Encyclopedia of Archaeal and Bacterial Type Strains, Phase II (KMG-II): from individual species to whole genera.</title>
        <authorList>
            <person name="Goeker M."/>
        </authorList>
    </citation>
    <scope>NUCLEOTIDE SEQUENCE [LARGE SCALE GENOMIC DNA]</scope>
    <source>
        <strain evidence="9 11">DSM 22686</strain>
    </source>
</reference>
<dbReference type="Gene3D" id="2.60.40.420">
    <property type="entry name" value="Cupredoxins - blue copper proteins"/>
    <property type="match status" value="3"/>
</dbReference>
<dbReference type="InterPro" id="IPR011706">
    <property type="entry name" value="Cu-oxidase_C"/>
</dbReference>
<feature type="signal peptide" evidence="5">
    <location>
        <begin position="1"/>
        <end position="27"/>
    </location>
</feature>
<dbReference type="EMBL" id="VORV01000014">
    <property type="protein sequence ID" value="TXD76173.1"/>
    <property type="molecule type" value="Genomic_DNA"/>
</dbReference>
<evidence type="ECO:0000313" key="9">
    <source>
        <dbReference type="EMBL" id="PZX52484.1"/>
    </source>
</evidence>
<dbReference type="PANTHER" id="PTHR11709">
    <property type="entry name" value="MULTI-COPPER OXIDASE"/>
    <property type="match status" value="1"/>
</dbReference>
<dbReference type="Pfam" id="PF07731">
    <property type="entry name" value="Cu-oxidase_2"/>
    <property type="match status" value="1"/>
</dbReference>
<dbReference type="OrthoDB" id="9757546at2"/>
<dbReference type="PROSITE" id="PS00080">
    <property type="entry name" value="MULTICOPPER_OXIDASE2"/>
    <property type="match status" value="1"/>
</dbReference>
<dbReference type="Proteomes" id="UP000249115">
    <property type="component" value="Unassembled WGS sequence"/>
</dbReference>
<proteinExistence type="predicted"/>
<evidence type="ECO:0000259" key="6">
    <source>
        <dbReference type="Pfam" id="PF00394"/>
    </source>
</evidence>
<dbReference type="GO" id="GO:0005507">
    <property type="term" value="F:copper ion binding"/>
    <property type="evidence" value="ECO:0007669"/>
    <property type="project" value="InterPro"/>
</dbReference>
<name>A0A2W7QW27_9BACT</name>
<keyword evidence="12" id="KW-1185">Reference proteome</keyword>
<dbReference type="PANTHER" id="PTHR11709:SF394">
    <property type="entry name" value="FI03373P-RELATED"/>
    <property type="match status" value="1"/>
</dbReference>
<feature type="compositionally biased region" description="Basic and acidic residues" evidence="4">
    <location>
        <begin position="416"/>
        <end position="427"/>
    </location>
</feature>
<feature type="region of interest" description="Disordered" evidence="4">
    <location>
        <begin position="416"/>
        <end position="446"/>
    </location>
</feature>
<protein>
    <submittedName>
        <fullName evidence="10">Copper oxidase</fullName>
    </submittedName>
</protein>
<dbReference type="InterPro" id="IPR011707">
    <property type="entry name" value="Cu-oxidase-like_N"/>
</dbReference>
<evidence type="ECO:0000256" key="5">
    <source>
        <dbReference type="SAM" id="SignalP"/>
    </source>
</evidence>
<feature type="domain" description="Plastocyanin-like" evidence="8">
    <location>
        <begin position="44"/>
        <end position="153"/>
    </location>
</feature>
<dbReference type="EMBL" id="QKZU01000015">
    <property type="protein sequence ID" value="PZX52484.1"/>
    <property type="molecule type" value="Genomic_DNA"/>
</dbReference>
<evidence type="ECO:0000256" key="1">
    <source>
        <dbReference type="ARBA" id="ARBA00022723"/>
    </source>
</evidence>